<dbReference type="Proteomes" id="UP000050794">
    <property type="component" value="Unassembled WGS sequence"/>
</dbReference>
<dbReference type="GO" id="GO:0098998">
    <property type="term" value="C:extrinsic component of postsynaptic early endosome membrane"/>
    <property type="evidence" value="ECO:0007669"/>
    <property type="project" value="TreeGrafter"/>
</dbReference>
<name>A0A183VC03_TOXCA</name>
<evidence type="ECO:0000313" key="3">
    <source>
        <dbReference type="Proteomes" id="UP000050794"/>
    </source>
</evidence>
<dbReference type="EMBL" id="UYWY01025328">
    <property type="protein sequence ID" value="VDM49594.1"/>
    <property type="molecule type" value="Genomic_DNA"/>
</dbReference>
<dbReference type="GO" id="GO:1905244">
    <property type="term" value="P:regulation of modification of synaptic structure"/>
    <property type="evidence" value="ECO:0007669"/>
    <property type="project" value="TreeGrafter"/>
</dbReference>
<sequence>MQKLIRTRDKLRTENEELSKQSADIESRGKELEEKLVEISALQHKLEGANAALEMTNKSKEEAVMQEEKEALERSKEEECKLLNEQLSAKQDKIEELARMNEAEIFVVTSELKSVNSDLEAKVKEQEERLKTKDEEMKVALKKQSSMVRELRRQVLQEKKRAEQAERQLDEVLVLDVQYLAGGGRHFRVVGPPLSSEQARGSAEPASSVCSWAFIADSDANSVHVSHPDSIRDLLEKLLRKGSLLDGTLDGEESSCSASVLESDNAELITRLALLQKKHSETMDHASLLHLQRDGAGAEKDCCLNLDELNMVEEENVLLRKEVSEKNELIAEWIRSRPANTESQPSSSSPTVPTWSSIGGMRLRRVFDMVRVDESAADIRDMNRRLQRMLEETLSKNLLLQKDLELLLEKNNK</sequence>
<keyword evidence="3" id="KW-1185">Reference proteome</keyword>
<dbReference type="PANTHER" id="PTHR18978">
    <property type="entry name" value="GRIP-1 ASSOCIATED PROTEIN 1"/>
    <property type="match status" value="1"/>
</dbReference>
<dbReference type="GO" id="GO:0098978">
    <property type="term" value="C:glutamatergic synapse"/>
    <property type="evidence" value="ECO:0007669"/>
    <property type="project" value="TreeGrafter"/>
</dbReference>
<proteinExistence type="predicted"/>
<feature type="region of interest" description="Disordered" evidence="1">
    <location>
        <begin position="1"/>
        <end position="27"/>
    </location>
</feature>
<dbReference type="AlphaFoldDB" id="A0A183VC03"/>
<dbReference type="WBParaSite" id="TCNE_0001827701-mRNA-1">
    <property type="protein sequence ID" value="TCNE_0001827701-mRNA-1"/>
    <property type="gene ID" value="TCNE_0001827701"/>
</dbReference>
<dbReference type="GO" id="GO:0098837">
    <property type="term" value="C:postsynaptic recycling endosome"/>
    <property type="evidence" value="ECO:0007669"/>
    <property type="project" value="TreeGrafter"/>
</dbReference>
<dbReference type="GO" id="GO:0099152">
    <property type="term" value="P:regulation of neurotransmitter receptor transport, endosome to postsynaptic membrane"/>
    <property type="evidence" value="ECO:0007669"/>
    <property type="project" value="TreeGrafter"/>
</dbReference>
<dbReference type="InterPro" id="IPR026204">
    <property type="entry name" value="GRIPAP1"/>
</dbReference>
<reference evidence="2 3" key="2">
    <citation type="submission" date="2018-11" db="EMBL/GenBank/DDBJ databases">
        <authorList>
            <consortium name="Pathogen Informatics"/>
        </authorList>
    </citation>
    <scope>NUCLEOTIDE SEQUENCE [LARGE SCALE GENOMIC DNA]</scope>
</reference>
<gene>
    <name evidence="2" type="ORF">TCNE_LOCUS18273</name>
</gene>
<organism evidence="3 4">
    <name type="scientific">Toxocara canis</name>
    <name type="common">Canine roundworm</name>
    <dbReference type="NCBI Taxonomy" id="6265"/>
    <lineage>
        <taxon>Eukaryota</taxon>
        <taxon>Metazoa</taxon>
        <taxon>Ecdysozoa</taxon>
        <taxon>Nematoda</taxon>
        <taxon>Chromadorea</taxon>
        <taxon>Rhabditida</taxon>
        <taxon>Spirurina</taxon>
        <taxon>Ascaridomorpha</taxon>
        <taxon>Ascaridoidea</taxon>
        <taxon>Toxocaridae</taxon>
        <taxon>Toxocara</taxon>
    </lineage>
</organism>
<evidence type="ECO:0000313" key="4">
    <source>
        <dbReference type="WBParaSite" id="TCNE_0001827701-mRNA-1"/>
    </source>
</evidence>
<evidence type="ECO:0000256" key="1">
    <source>
        <dbReference type="SAM" id="MobiDB-lite"/>
    </source>
</evidence>
<protein>
    <submittedName>
        <fullName evidence="4">GRIP domain-containing protein</fullName>
    </submittedName>
</protein>
<evidence type="ECO:0000313" key="2">
    <source>
        <dbReference type="EMBL" id="VDM49594.1"/>
    </source>
</evidence>
<accession>A0A183VC03</accession>
<reference evidence="4" key="1">
    <citation type="submission" date="2016-06" db="UniProtKB">
        <authorList>
            <consortium name="WormBaseParasite"/>
        </authorList>
    </citation>
    <scope>IDENTIFICATION</scope>
</reference>
<dbReference type="PANTHER" id="PTHR18978:SF1">
    <property type="entry name" value="GRIP1-ASSOCIATED PROTEIN 1"/>
    <property type="match status" value="1"/>
</dbReference>
<dbReference type="GO" id="GO:0098887">
    <property type="term" value="P:neurotransmitter receptor transport, endosome to postsynaptic membrane"/>
    <property type="evidence" value="ECO:0007669"/>
    <property type="project" value="TreeGrafter"/>
</dbReference>
<dbReference type="GO" id="GO:0099158">
    <property type="term" value="P:regulation of recycling endosome localization within postsynapse"/>
    <property type="evidence" value="ECO:0007669"/>
    <property type="project" value="TreeGrafter"/>
</dbReference>